<keyword evidence="2" id="KW-0472">Membrane</keyword>
<keyword evidence="2" id="KW-0812">Transmembrane</keyword>
<feature type="compositionally biased region" description="Low complexity" evidence="1">
    <location>
        <begin position="293"/>
        <end position="302"/>
    </location>
</feature>
<feature type="compositionally biased region" description="Acidic residues" evidence="1">
    <location>
        <begin position="283"/>
        <end position="292"/>
    </location>
</feature>
<keyword evidence="4" id="KW-1185">Reference proteome</keyword>
<proteinExistence type="predicted"/>
<dbReference type="Pfam" id="PF07444">
    <property type="entry name" value="Ycf66_N"/>
    <property type="match status" value="1"/>
</dbReference>
<feature type="compositionally biased region" description="Acidic residues" evidence="1">
    <location>
        <begin position="331"/>
        <end position="346"/>
    </location>
</feature>
<dbReference type="InterPro" id="IPR010004">
    <property type="entry name" value="Uncharacterised_Ycf66"/>
</dbReference>
<evidence type="ECO:0000256" key="2">
    <source>
        <dbReference type="SAM" id="Phobius"/>
    </source>
</evidence>
<feature type="compositionally biased region" description="Acidic residues" evidence="1">
    <location>
        <begin position="158"/>
        <end position="187"/>
    </location>
</feature>
<dbReference type="RefSeq" id="WP_283754340.1">
    <property type="nucleotide sequence ID" value="NZ_JAQOSP010000091.1"/>
</dbReference>
<gene>
    <name evidence="3" type="ORF">PMG71_14200</name>
</gene>
<keyword evidence="2" id="KW-1133">Transmembrane helix</keyword>
<dbReference type="EMBL" id="JAQOSP010000091">
    <property type="protein sequence ID" value="MDJ1170581.1"/>
    <property type="molecule type" value="Genomic_DNA"/>
</dbReference>
<organism evidence="3 4">
    <name type="scientific">Roseofilum acuticapitatum BLCC-M154</name>
    <dbReference type="NCBI Taxonomy" id="3022444"/>
    <lineage>
        <taxon>Bacteria</taxon>
        <taxon>Bacillati</taxon>
        <taxon>Cyanobacteriota</taxon>
        <taxon>Cyanophyceae</taxon>
        <taxon>Desertifilales</taxon>
        <taxon>Desertifilaceae</taxon>
        <taxon>Roseofilum</taxon>
        <taxon>Roseofilum acuticapitatum</taxon>
    </lineage>
</organism>
<reference evidence="3 4" key="1">
    <citation type="submission" date="2023-01" db="EMBL/GenBank/DDBJ databases">
        <title>Novel diversity within Roseofilum (Cyanobacteria; Desertifilaceae) from marine benthic mats with descriptions of four novel species.</title>
        <authorList>
            <person name="Wang Y."/>
            <person name="Berthold D.E."/>
            <person name="Hu J."/>
            <person name="Lefler F.W."/>
            <person name="Laughinghouse H.D. IV."/>
        </authorList>
    </citation>
    <scope>NUCLEOTIDE SEQUENCE [LARGE SCALE GENOMIC DNA]</scope>
    <source>
        <strain evidence="3 4">BLCC-M154</strain>
    </source>
</reference>
<accession>A0ABT7AUJ4</accession>
<comment type="caution">
    <text evidence="3">The sequence shown here is derived from an EMBL/GenBank/DDBJ whole genome shotgun (WGS) entry which is preliminary data.</text>
</comment>
<feature type="compositionally biased region" description="Polar residues" evidence="1">
    <location>
        <begin position="226"/>
        <end position="238"/>
    </location>
</feature>
<feature type="compositionally biased region" description="Acidic residues" evidence="1">
    <location>
        <begin position="358"/>
        <end position="369"/>
    </location>
</feature>
<sequence length="378" mass="41082">MARILALAVGLGSFAFYMAFFFFPEVYRRKSDFIWSGLGFLYALTLWFCAGRFTGAVMLGQMAAVPLLLYLGWETLTLRRQSTPSSEQTPVEVEQLKQNGLGALNRFLKRSPAPEGAVPTAEAPETRTTVEPEEALLETSAPVENESTPGEMPISESESPEPEPESEEVQESVESESETELTEEVEDKEAIAPDAPHESTIESAPEPDEFEESAEPVVTESPIPSPSATAPQPKSKTLSGLLGLFNGIKSRFQKSKPEETPSSDEEIFTPEEPEFSTPTPEPSEPESTEEPVAETPATPEPEIVQEAEINPEDPSEPKNDEIPAPSGSDLPETDSESAETTEEEGVESSIAGEKAEPETDEDTEPESTDAQENKPSRS</sequence>
<protein>
    <submittedName>
        <fullName evidence="3">Ycf66 family protein</fullName>
    </submittedName>
</protein>
<feature type="compositionally biased region" description="Acidic residues" evidence="1">
    <location>
        <begin position="205"/>
        <end position="214"/>
    </location>
</feature>
<name>A0ABT7AUJ4_9CYAN</name>
<feature type="compositionally biased region" description="Basic and acidic residues" evidence="1">
    <location>
        <begin position="188"/>
        <end position="200"/>
    </location>
</feature>
<evidence type="ECO:0000313" key="3">
    <source>
        <dbReference type="EMBL" id="MDJ1170581.1"/>
    </source>
</evidence>
<dbReference type="Proteomes" id="UP001235303">
    <property type="component" value="Unassembled WGS sequence"/>
</dbReference>
<evidence type="ECO:0000313" key="4">
    <source>
        <dbReference type="Proteomes" id="UP001235303"/>
    </source>
</evidence>
<feature type="transmembrane region" description="Helical" evidence="2">
    <location>
        <begin position="33"/>
        <end position="49"/>
    </location>
</feature>
<evidence type="ECO:0000256" key="1">
    <source>
        <dbReference type="SAM" id="MobiDB-lite"/>
    </source>
</evidence>
<feature type="compositionally biased region" description="Acidic residues" evidence="1">
    <location>
        <begin position="303"/>
        <end position="314"/>
    </location>
</feature>
<feature type="region of interest" description="Disordered" evidence="1">
    <location>
        <begin position="111"/>
        <end position="378"/>
    </location>
</feature>
<feature type="transmembrane region" description="Helical" evidence="2">
    <location>
        <begin position="7"/>
        <end position="27"/>
    </location>
</feature>
<feature type="compositionally biased region" description="Acidic residues" evidence="1">
    <location>
        <begin position="261"/>
        <end position="274"/>
    </location>
</feature>